<dbReference type="EMBL" id="JQ691636">
    <property type="protein sequence ID" value="AFJ66666.2"/>
    <property type="molecule type" value="Genomic_DNA"/>
</dbReference>
<feature type="non-terminal residue" evidence="7">
    <location>
        <position position="1"/>
    </location>
</feature>
<feature type="domain" description="Cysteine-rich interdomain region 1 gamma" evidence="5">
    <location>
        <begin position="1561"/>
        <end position="1611"/>
    </location>
</feature>
<feature type="domain" description="Duffy-binding-like" evidence="3">
    <location>
        <begin position="1628"/>
        <end position="1772"/>
    </location>
</feature>
<dbReference type="VEuPathDB" id="PlasmoDB:PfGB4_000015900"/>
<dbReference type="VEuPathDB" id="PlasmoDB:PfGA01_050037300"/>
<dbReference type="Gene3D" id="1.20.58.830">
    <property type="match status" value="5"/>
</dbReference>
<feature type="coiled-coil region" evidence="1">
    <location>
        <begin position="1435"/>
        <end position="1469"/>
    </location>
</feature>
<feature type="compositionally biased region" description="Low complexity" evidence="2">
    <location>
        <begin position="2503"/>
        <end position="2512"/>
    </location>
</feature>
<evidence type="ECO:0000256" key="1">
    <source>
        <dbReference type="SAM" id="Coils"/>
    </source>
</evidence>
<feature type="domain" description="Duffy-binding-like" evidence="6">
    <location>
        <begin position="308"/>
        <end position="454"/>
    </location>
</feature>
<dbReference type="VEuPathDB" id="PlasmoDB:PfNF135_090005100"/>
<dbReference type="VEuPathDB" id="PlasmoDB:PfDd2_010005500"/>
<dbReference type="VEuPathDB" id="PlasmoDB:PfGA01_040005800"/>
<dbReference type="VEuPathDB" id="PlasmoDB:PfHB3_080005100"/>
<dbReference type="VEuPathDB" id="PlasmoDB:PfKH01_030030400"/>
<dbReference type="VEuPathDB" id="PlasmoDB:PfGB4_030031000"/>
<protein>
    <submittedName>
        <fullName evidence="7">EMP1</fullName>
    </submittedName>
</protein>
<dbReference type="VEuPathDB" id="PlasmoDB:PfTG01_130005700"/>
<sequence length="2696" mass="311606">MTSKRGNRTVNNLSATDVLEKIALEIYNKEKGKVYPYEQQLKGTLSKAIFVDQLRRELHIESYGPSDSCSLDHKYYTNIKTGYTDGRNPCYLRNQERFSNEGEAKCGSDKIRVNENNRNDGTACAPFRRQNLCDRNLEYLINENTNTTHDLLGNVLVTAKYEGESIVAKHPHKDNSQVCIALARSFADIGDIVRGKDMFKRTDKDEVKEGLKVVFRKINNGLTPQAKTHYADEDGSGNYVKLREAWWKANRDQVWKAITCKAPQSVHYFIKTSHGTRGFTSHGKCGRNETNVPTNLDYVPQYLRWFDEWAEDFCRINKIKIDKVKGECGGENENKYCSVDGDDCAVYIPENKNVITDLSCRKCSNVCNDYRQWMDKQEKQFNKQKEKYMKQNESFKSKSYSEYYKNDKQFYENLEKSYSTVPSFLELLNNSNQCENMNNENKTDFNYPQKTFSTLDYCKGCPIYGVNCKGGKCISVSEEEWKKKKGLNGKSEKDDNPTSVDILVNERTKHSIENHFGIICNKPSLFNDSSIQKYKCEYLNEIDQCKMDNKNAYVYADERITFKVLFKRWLKYFVQDYNKAKTKIDGCTKNQSLCIKDCNDYCECLEKWIEQRSTEWEKIKEHYEKHFGKGGQYFYNLTRRYLQYLNLESDIINAARNVKDLNHLEDLENCKSHTNCENDLSNKNDAITVLLGLLKEKFKQCTKQHDYRNKQYCCDELPENTENDEDEEEEGKKKKGAKGLGVTNEKKEQDDKKFLNLCQKVKTAIGENGRKGKGERCNPKGTSKNWNCDTQIHINHTGACMPPRRISLCIRALRDLVDKGGKEILEEFKSAFIQCASIETYLLWQKYKKSNRSEGKKLNNGDIPENFKKIMYYTFGDYRDIFLGTDISNDGNIKNISNKVKNILKFKKSMDESGKNQDENAKVQSSWDEHKRDIWKGMLCGLTYDIKRKGKPTNVLKQLNQKYKYPCDLEMFASKPQFLRWYIEWSDEFCTERKKLEAKVKEYCKKDYVGCNKQNTKANNSCVSACNKYEEYITQKKTQYEGQEKKFDTENVNGIQGYDRYSGKKASEYLEKECLNSSCSCMKNVTDNSDYWTNLHKTYNNSDLSKKCDCPPSACTIVDAILSPQNSKSYAEGCKWKYKTPQGGLGWLCNNKGSKEGDTTVCIPPRRKRLYLGNLKNLKDGKTSEIELRQAFIECAAIETFFAWHEFKKEKEKEIREKNEENVTYTLSSETNLQKQLNDGTIPDYFKRQMFYTIADYRDICLGKDTGSDMSEVNNKITHVFQKSGKRPGAQNGEERKNFWNKYAHDIWDAMVCALSYDTESKIKNEKLRTQLMKDNSNYLYTKVTFIGGFNRNKTASITHLDEFSRRPTYFRWLEEWAHEFCQTRTYNLDKIENECKGLNGKNNCDDDGFECKEMCPKKDGSFETFKCLSCANSCRKYKKWIERKRMEYEKLEQKYKTAIENVESKYGNIYDNEFVKKLSDDHKSADSFLNNLKGPCKNNNGGSNINFKEGETFQPAKDCKPCSTIGFKCIGDDSSGVTENGCNGKTFNIKEHSKNTKNDSEEVGMLVSDNSITGCAGGLDVCNGGGIFEGIKENQWTCGYLCDLDICELKTSDGQKDDKQIILIRALFKRWVENFLEDYNKINDKISHCMKKDEGSQCINQCENKCKCVNKWIEKKKSEWGKVRDRYFKQYSHNNSYDIYTVRSFLEGGPFDSDLQKVKGHFKDLRELESSSECTISDTSKKGPTKKNDVVECLLHKLKNKIDTCNRLSSEAERNMCPPQPAETQKDEENDTLLDTSGFPPPFCNVPPNPCGDKDATNVVNVTEVAKEIQQQRHKDMLERSGKDGEGKSCLVGDITLAKFKSSAKLSEVNKVCDITKEHSNVNGSSKDPCNGKGNGKDQRFKIETQWKDSGKSGKHVDVYLPPRRQHICTSNLEYLLKGNSDQIMKVGNNKINHSFLGEVLLAAKYEADYIKTKYKSLSGQDDKETICRAMKYSFADIGDIIRGKDLWENKDFKKLEEHLVQIFNKIKDELKSKLNGKYKDDTDNKQLRADWWEANRAKVWEAMKCPTKPPVTTNCDTTTVTPIVDYIPQRLRWMTEWAEWYCKEQSRLYGELVEKCNGCRSGICEKGCEDCRTKCQEYQEKIKPWEVQWEKIKAKYEELYNKAKNGNILSNDQKDEKDVVAFLSKLHDKNKENKIYTTASGYIHQEAKYLDCNTQTQFCKHKNGDNPNSSEKKVYNEKYAFSEKPYDHVEACECKNRSEDKKKVPQAEPQPVIPPTEPQHDACDIVKKIIGTNDGNTPIGECIHKYYPNEESYPRWDCEKNIDISHDGACMPPRRQNLCVHYLKELKVNDKEDKLREAFIKCAAAETFLLWHKYKKDKNGGTEAQQKLESGEIPEEFKRQMFYTFGDYSDLCLGKDISMREKDMGTVKTNIDNFFNNDGKGHEDKNGEERKEFWKKYGKDIWEGMLCALEKAGGYHTMKNKKEYQYNTVKFGDSSDRSDISDSSDISNRSDNNHTTLSEFAQRPPFLRWIIEWGEHFCRDRKTQLAKLLEECRGCNISNTSVNDDNKTCEKNGEACTECTTACGAYKIWLKTWQEHYDKQNKRYTEVKREEEYNEDADVKQTTEAYEYLGKKLENIICTSGSTTAYCNCMGETSSTNASSEKMPPSLEYPPIEIEDRCTCKNPPPPLPPPPPPP</sequence>
<dbReference type="VEuPathDB" id="PlasmoDB:PfHB3_070005300"/>
<proteinExistence type="predicted"/>
<dbReference type="VEuPathDB" id="PlasmoDB:PfSD01_080005400"/>
<dbReference type="VEuPathDB" id="PlasmoDB:PfKH02_090042700"/>
<dbReference type="GO" id="GO:0046789">
    <property type="term" value="F:host cell surface receptor binding"/>
    <property type="evidence" value="ECO:0007669"/>
    <property type="project" value="InterPro"/>
</dbReference>
<feature type="domain" description="Duffy-antigen binding" evidence="4">
    <location>
        <begin position="2330"/>
        <end position="2481"/>
    </location>
</feature>
<dbReference type="VEuPathDB" id="PlasmoDB:PfIT_030029700"/>
<feature type="non-terminal residue" evidence="7">
    <location>
        <position position="2696"/>
    </location>
</feature>
<dbReference type="VEuPathDB" id="PlasmoDB:PfGN01_130005700"/>
<dbReference type="InterPro" id="IPR054595">
    <property type="entry name" value="DBL_C"/>
</dbReference>
<evidence type="ECO:0000259" key="3">
    <source>
        <dbReference type="Pfam" id="PF03011"/>
    </source>
</evidence>
<organism evidence="7">
    <name type="scientific">Plasmodium falciparum</name>
    <name type="common">malaria parasite P. falciparum</name>
    <dbReference type="NCBI Taxonomy" id="5833"/>
    <lineage>
        <taxon>Eukaryota</taxon>
        <taxon>Sar</taxon>
        <taxon>Alveolata</taxon>
        <taxon>Apicomplexa</taxon>
        <taxon>Aconoidasida</taxon>
        <taxon>Haemosporida</taxon>
        <taxon>Plasmodiidae</taxon>
        <taxon>Plasmodium</taxon>
        <taxon>Plasmodium (Laverania)</taxon>
    </lineage>
</organism>
<feature type="domain" description="Duffy-binding-like" evidence="6">
    <location>
        <begin position="2534"/>
        <end position="2634"/>
    </location>
</feature>
<evidence type="ECO:0000256" key="2">
    <source>
        <dbReference type="SAM" id="MobiDB-lite"/>
    </source>
</evidence>
<dbReference type="VEuPathDB" id="PlasmoDB:PfNF54_110005400"/>
<dbReference type="VEuPathDB" id="PlasmoDB:PfCD01_090005800"/>
<reference evidence="7" key="1">
    <citation type="journal article" date="2012" name="Proc. Natl. Acad. Sci. U.S.A.">
        <title>Plasmodium falciparum erythrocyte membrane protein 1 domain cassettes 8 and 13 are associated with severe malaria in children.</title>
        <authorList>
            <person name="Lavstsen T."/>
            <person name="Turner L."/>
            <person name="Saguti F."/>
            <person name="Magistrado P."/>
            <person name="Rask T.S."/>
            <person name="Jespersen J.S."/>
            <person name="Wang C.W."/>
            <person name="Berger S.S."/>
            <person name="Baraka V."/>
            <person name="Marquard A.M."/>
            <person name="Seguin-Orlando A."/>
            <person name="Willerslev E."/>
            <person name="Gilbert M.T."/>
            <person name="Lusingu J."/>
            <person name="Theander T.G."/>
        </authorList>
    </citation>
    <scope>NUCLEOTIDE SEQUENCE</scope>
    <source>
        <strain evidence="7">BT1914</strain>
    </source>
</reference>
<accession>I2CIW6</accession>
<dbReference type="Pfam" id="PF05424">
    <property type="entry name" value="Duffy_binding"/>
    <property type="match status" value="5"/>
</dbReference>
<name>I2CIW6_PLAFA</name>
<evidence type="ECO:0000259" key="6">
    <source>
        <dbReference type="Pfam" id="PF22672"/>
    </source>
</evidence>
<evidence type="ECO:0000259" key="5">
    <source>
        <dbReference type="Pfam" id="PF18562"/>
    </source>
</evidence>
<dbReference type="VEuPathDB" id="PlasmoDB:PfNF54_130005400"/>
<dbReference type="InterPro" id="IPR004258">
    <property type="entry name" value="DBL"/>
</dbReference>
<dbReference type="InterPro" id="IPR041480">
    <property type="entry name" value="CIDR1_gamma"/>
</dbReference>
<feature type="domain" description="Duffy-binding-like" evidence="3">
    <location>
        <begin position="565"/>
        <end position="706"/>
    </location>
</feature>
<dbReference type="Pfam" id="PF03011">
    <property type="entry name" value="PFEMP"/>
    <property type="match status" value="2"/>
</dbReference>
<dbReference type="VEuPathDB" id="PlasmoDB:PfSN01_110052800"/>
<feature type="region of interest" description="Disordered" evidence="2">
    <location>
        <begin position="2496"/>
        <end position="2519"/>
    </location>
</feature>
<dbReference type="InterPro" id="IPR008602">
    <property type="entry name" value="Duffy-antigen-binding"/>
</dbReference>
<dbReference type="Pfam" id="PF22672">
    <property type="entry name" value="DBL_C"/>
    <property type="match status" value="3"/>
</dbReference>
<dbReference type="Pfam" id="PF18562">
    <property type="entry name" value="CIDR1_gamma"/>
    <property type="match status" value="1"/>
</dbReference>
<dbReference type="FunFam" id="1.20.58.830:FF:000021">
    <property type="entry name" value="Erythrocyte membrane protein 1, PfEMP1"/>
    <property type="match status" value="1"/>
</dbReference>
<reference evidence="7" key="2">
    <citation type="submission" date="2016-05" db="EMBL/GenBank/DDBJ databases">
        <authorList>
            <person name="Lavstsen T."/>
            <person name="Jespersen J.S."/>
        </authorList>
    </citation>
    <scope>NUCLEOTIDE SEQUENCE</scope>
    <source>
        <strain evidence="7">BT1914</strain>
    </source>
</reference>
<evidence type="ECO:0000259" key="4">
    <source>
        <dbReference type="Pfam" id="PF05424"/>
    </source>
</evidence>
<keyword evidence="1" id="KW-0175">Coiled coil</keyword>
<dbReference type="VEuPathDB" id="PlasmoDB:Pf7G8-2_000152300"/>
<dbReference type="VEuPathDB" id="PlasmoDB:PfIT_130005300"/>
<dbReference type="SUPFAM" id="SSF140924">
    <property type="entry name" value="Duffy binding domain-like"/>
    <property type="match status" value="7"/>
</dbReference>
<feature type="region of interest" description="Disordered" evidence="2">
    <location>
        <begin position="2261"/>
        <end position="2280"/>
    </location>
</feature>
<feature type="domain" description="Duffy-antigen binding" evidence="4">
    <location>
        <begin position="1161"/>
        <end position="1329"/>
    </location>
</feature>
<dbReference type="Gene3D" id="1.20.1310.20">
    <property type="entry name" value="Duffy-antigen binding domain"/>
    <property type="match status" value="5"/>
</dbReference>
<dbReference type="VEuPathDB" id="PlasmoDB:PfKH01_130076800"/>
<gene>
    <name evidence="7" type="primary">var</name>
</gene>
<feature type="domain" description="Duffy-antigen binding" evidence="4">
    <location>
        <begin position="1920"/>
        <end position="2094"/>
    </location>
</feature>
<feature type="region of interest" description="Disordered" evidence="2">
    <location>
        <begin position="719"/>
        <end position="747"/>
    </location>
</feature>
<dbReference type="GO" id="GO:0016020">
    <property type="term" value="C:membrane"/>
    <property type="evidence" value="ECO:0007669"/>
    <property type="project" value="InterPro"/>
</dbReference>
<dbReference type="Gene3D" id="1.20.58.1930">
    <property type="match status" value="2"/>
</dbReference>
<feature type="compositionally biased region" description="Acidic residues" evidence="2">
    <location>
        <begin position="719"/>
        <end position="729"/>
    </location>
</feature>
<evidence type="ECO:0000313" key="7">
    <source>
        <dbReference type="EMBL" id="AFJ66666.2"/>
    </source>
</evidence>
<dbReference type="VEuPathDB" id="PlasmoDB:PfML01_000015300"/>
<dbReference type="InterPro" id="IPR042202">
    <property type="entry name" value="Duffy-ag-bd_sf"/>
</dbReference>
<dbReference type="VEuPathDB" id="PlasmoDB:PF3D7_1300300"/>
<feature type="domain" description="Duffy-antigen binding" evidence="4">
    <location>
        <begin position="123"/>
        <end position="304"/>
    </location>
</feature>
<feature type="domain" description="Duffy-antigen binding" evidence="4">
    <location>
        <begin position="798"/>
        <end position="992"/>
    </location>
</feature>
<dbReference type="VEuPathDB" id="PlasmoDB:PfKE01_010005000"/>
<dbReference type="FunFam" id="1.20.58.1930:FF:000001">
    <property type="entry name" value="Erythrocyte membrane protein 1, PfEMP1"/>
    <property type="match status" value="1"/>
</dbReference>
<dbReference type="VEuPathDB" id="PlasmoDB:PfNF166_020005800"/>
<dbReference type="VEuPathDB" id="PlasmoDB:PF3D7_1100200"/>
<feature type="domain" description="Duffy-binding-like" evidence="6">
    <location>
        <begin position="1376"/>
        <end position="1517"/>
    </location>
</feature>
<dbReference type="VEuPathDB" id="PlasmoDB:Pf7G8_050038200"/>
<dbReference type="VEuPathDB" id="PlasmoDB:PfGN01_120061500"/>